<proteinExistence type="predicted"/>
<protein>
    <submittedName>
        <fullName evidence="1">Uncharacterized protein</fullName>
    </submittedName>
</protein>
<dbReference type="EMBL" id="PP542043">
    <property type="protein sequence ID" value="XDO02215.1"/>
    <property type="molecule type" value="Genomic_DNA"/>
</dbReference>
<evidence type="ECO:0000313" key="1">
    <source>
        <dbReference type="EMBL" id="XDO02215.1"/>
    </source>
</evidence>
<organism evidence="1">
    <name type="scientific">Florenciella sp. virus SA2</name>
    <dbReference type="NCBI Taxonomy" id="3240092"/>
    <lineage>
        <taxon>Viruses</taxon>
    </lineage>
</organism>
<gene>
    <name evidence="1" type="ORF">FloV-SA2_00397</name>
</gene>
<name>A0AB39JCU9_9VIRU</name>
<sequence>MEIIEKMPKEIKEKIFLYCRHNNAQLILDAFIKNKLILKYIPKYKTADHIWYDLRPSKIGSNVYGGNGMYIKRYKIEIMERMLLFG</sequence>
<accession>A0AB39JCU9</accession>
<reference evidence="1" key="1">
    <citation type="submission" date="2024-03" db="EMBL/GenBank/DDBJ databases">
        <title>Eukaryotic viruses encode the ribosomal protein eL40.</title>
        <authorList>
            <person name="Thomy J."/>
            <person name="Schvarcz C.R."/>
            <person name="McBeain K.A."/>
            <person name="Edwards K.F."/>
            <person name="Steward G.F."/>
        </authorList>
    </citation>
    <scope>NUCLEOTIDE SEQUENCE</scope>
    <source>
        <strain evidence="1">FloV-SA2</strain>
    </source>
</reference>